<accession>A0A9E9C4N7</accession>
<keyword evidence="1" id="KW-0436">Ligase</keyword>
<dbReference type="Pfam" id="PF13563">
    <property type="entry name" value="2_5_RNA_ligase2"/>
    <property type="match status" value="1"/>
</dbReference>
<protein>
    <submittedName>
        <fullName evidence="1">2'-5' RNA ligase family protein</fullName>
    </submittedName>
</protein>
<dbReference type="InterPro" id="IPR009097">
    <property type="entry name" value="Cyclic_Pdiesterase"/>
</dbReference>
<proteinExistence type="predicted"/>
<sequence length="177" mass="20604">MSQSSAPLVLTLKLDGHSFDRFNSLRQQHFPPERNFLPAHITLFHALPSQHERSICHTLQEVCSQTSVLPLIFPTLRCLGNGVAIEVESSELLQIHQDLAYRWKNWLTPQDRQRYRSHITIQNKVSPEQARQLYDRLLPEWQLQQGQGEGLLLWYYKGGPWELVQEFGFSQTNNANK</sequence>
<evidence type="ECO:0000313" key="1">
    <source>
        <dbReference type="EMBL" id="WAL60256.1"/>
    </source>
</evidence>
<evidence type="ECO:0000313" key="2">
    <source>
        <dbReference type="Proteomes" id="UP001163152"/>
    </source>
</evidence>
<organism evidence="1 2">
    <name type="scientific">Thermocoleostomius sinensis A174</name>
    <dbReference type="NCBI Taxonomy" id="2016057"/>
    <lineage>
        <taxon>Bacteria</taxon>
        <taxon>Bacillati</taxon>
        <taxon>Cyanobacteriota</taxon>
        <taxon>Cyanophyceae</taxon>
        <taxon>Oculatellales</taxon>
        <taxon>Oculatellaceae</taxon>
        <taxon>Thermocoleostomius</taxon>
    </lineage>
</organism>
<dbReference type="RefSeq" id="WP_268610124.1">
    <property type="nucleotide sequence ID" value="NZ_CP113797.1"/>
</dbReference>
<dbReference type="AlphaFoldDB" id="A0A9E9C4N7"/>
<keyword evidence="2" id="KW-1185">Reference proteome</keyword>
<reference evidence="1" key="1">
    <citation type="submission" date="2022-12" db="EMBL/GenBank/DDBJ databases">
        <title>Polyphasic identification of a Novel Hot-Spring Cyanobacterium Ocullathermofonsia sinensis gen nov. sp. nov. and Genomic Insights on its Adaptations to the Thermal Habitat.</title>
        <authorList>
            <person name="Daroch M."/>
            <person name="Tang J."/>
            <person name="Jiang Y."/>
        </authorList>
    </citation>
    <scope>NUCLEOTIDE SEQUENCE</scope>
    <source>
        <strain evidence="1">PKUAC-SCTA174</strain>
    </source>
</reference>
<dbReference type="KEGG" id="tsin:OXH18_24335"/>
<dbReference type="Gene3D" id="3.90.1140.10">
    <property type="entry name" value="Cyclic phosphodiesterase"/>
    <property type="match status" value="1"/>
</dbReference>
<dbReference type="SUPFAM" id="SSF55144">
    <property type="entry name" value="LigT-like"/>
    <property type="match status" value="1"/>
</dbReference>
<name>A0A9E9C4N7_9CYAN</name>
<dbReference type="GO" id="GO:0016874">
    <property type="term" value="F:ligase activity"/>
    <property type="evidence" value="ECO:0007669"/>
    <property type="project" value="UniProtKB-KW"/>
</dbReference>
<gene>
    <name evidence="1" type="ORF">OXH18_24335</name>
</gene>
<dbReference type="Proteomes" id="UP001163152">
    <property type="component" value="Chromosome"/>
</dbReference>
<dbReference type="EMBL" id="CP113797">
    <property type="protein sequence ID" value="WAL60256.1"/>
    <property type="molecule type" value="Genomic_DNA"/>
</dbReference>